<evidence type="ECO:0000256" key="5">
    <source>
        <dbReference type="ARBA" id="ARBA00022481"/>
    </source>
</evidence>
<dbReference type="SUPFAM" id="SSF48670">
    <property type="entry name" value="Transducin (heterotrimeric G protein), gamma chain"/>
    <property type="match status" value="1"/>
</dbReference>
<dbReference type="AlphaFoldDB" id="A0A0H2RM73"/>
<keyword evidence="7" id="KW-0564">Palmitate</keyword>
<evidence type="ECO:0000259" key="11">
    <source>
        <dbReference type="PROSITE" id="PS50058"/>
    </source>
</evidence>
<dbReference type="InParanoid" id="A0A0H2RM73"/>
<evidence type="ECO:0000313" key="12">
    <source>
        <dbReference type="EMBL" id="KLO10558.1"/>
    </source>
</evidence>
<evidence type="ECO:0000256" key="3">
    <source>
        <dbReference type="ARBA" id="ARBA00011581"/>
    </source>
</evidence>
<dbReference type="InterPro" id="IPR015898">
    <property type="entry name" value="G-protein_gamma-like_dom"/>
</dbReference>
<evidence type="ECO:0000313" key="13">
    <source>
        <dbReference type="Proteomes" id="UP000053477"/>
    </source>
</evidence>
<dbReference type="SMART" id="SM01224">
    <property type="entry name" value="G_gamma"/>
    <property type="match status" value="1"/>
</dbReference>
<dbReference type="Pfam" id="PF00631">
    <property type="entry name" value="G-gamma"/>
    <property type="match status" value="1"/>
</dbReference>
<organism evidence="12 13">
    <name type="scientific">Schizopora paradoxa</name>
    <dbReference type="NCBI Taxonomy" id="27342"/>
    <lineage>
        <taxon>Eukaryota</taxon>
        <taxon>Fungi</taxon>
        <taxon>Dikarya</taxon>
        <taxon>Basidiomycota</taxon>
        <taxon>Agaricomycotina</taxon>
        <taxon>Agaricomycetes</taxon>
        <taxon>Hymenochaetales</taxon>
        <taxon>Schizoporaceae</taxon>
        <taxon>Schizopora</taxon>
    </lineage>
</organism>
<dbReference type="PROSITE" id="PS50058">
    <property type="entry name" value="G_PROTEIN_GAMMA"/>
    <property type="match status" value="1"/>
</dbReference>
<sequence length="81" mass="9173">MSSRPHKQSMSELKYRRLCEHVERLREDLARPRARVSTASQALIDYCKATKDPLVPSVWGTLGKHEDPYAPTEAGCNCVVM</sequence>
<dbReference type="STRING" id="27342.A0A0H2RM73"/>
<evidence type="ECO:0000256" key="7">
    <source>
        <dbReference type="ARBA" id="ARBA00023139"/>
    </source>
</evidence>
<dbReference type="OrthoDB" id="19232at2759"/>
<protein>
    <recommendedName>
        <fullName evidence="4">Guanine nucleotide-binding protein subunit gamma</fullName>
    </recommendedName>
</protein>
<comment type="subcellular location">
    <subcellularLocation>
        <location evidence="1">Membrane</location>
        <topology evidence="1">Peripheral membrane protein</topology>
    </subcellularLocation>
</comment>
<evidence type="ECO:0000256" key="4">
    <source>
        <dbReference type="ARBA" id="ARBA00016111"/>
    </source>
</evidence>
<name>A0A0H2RM73_9AGAM</name>
<accession>A0A0H2RM73</accession>
<dbReference type="FunFam" id="4.10.260.10:FF:000003">
    <property type="entry name" value="G-protein complex gamma subunit Ste18/GpgA"/>
    <property type="match status" value="1"/>
</dbReference>
<keyword evidence="9" id="KW-0449">Lipoprotein</keyword>
<dbReference type="PANTHER" id="PTHR28189">
    <property type="entry name" value="GUANINE NUCLEOTIDE-BINDING PROTEIN SUBUNIT GAMMA"/>
    <property type="match status" value="1"/>
</dbReference>
<dbReference type="GO" id="GO:0007186">
    <property type="term" value="P:G protein-coupled receptor signaling pathway"/>
    <property type="evidence" value="ECO:0007669"/>
    <property type="project" value="InterPro"/>
</dbReference>
<dbReference type="InterPro" id="IPR041848">
    <property type="entry name" value="Ste18_fungal"/>
</dbReference>
<evidence type="ECO:0000256" key="8">
    <source>
        <dbReference type="ARBA" id="ARBA00023224"/>
    </source>
</evidence>
<dbReference type="EMBL" id="KQ086023">
    <property type="protein sequence ID" value="KLO10558.1"/>
    <property type="molecule type" value="Genomic_DNA"/>
</dbReference>
<dbReference type="Proteomes" id="UP000053477">
    <property type="component" value="Unassembled WGS sequence"/>
</dbReference>
<evidence type="ECO:0000256" key="6">
    <source>
        <dbReference type="ARBA" id="ARBA00023136"/>
    </source>
</evidence>
<gene>
    <name evidence="12" type="ORF">SCHPADRAFT_916322</name>
</gene>
<keyword evidence="10" id="KW-0636">Prenylation</keyword>
<feature type="domain" description="G protein gamma" evidence="11">
    <location>
        <begin position="6"/>
        <end position="81"/>
    </location>
</feature>
<evidence type="ECO:0000256" key="2">
    <source>
        <dbReference type="ARBA" id="ARBA00007431"/>
    </source>
</evidence>
<reference evidence="12 13" key="1">
    <citation type="submission" date="2015-04" db="EMBL/GenBank/DDBJ databases">
        <title>Complete genome sequence of Schizopora paradoxa KUC8140, a cosmopolitan wood degrader in East Asia.</title>
        <authorList>
            <consortium name="DOE Joint Genome Institute"/>
            <person name="Min B."/>
            <person name="Park H."/>
            <person name="Jang Y."/>
            <person name="Kim J.-J."/>
            <person name="Kim K.H."/>
            <person name="Pangilinan J."/>
            <person name="Lipzen A."/>
            <person name="Riley R."/>
            <person name="Grigoriev I.V."/>
            <person name="Spatafora J.W."/>
            <person name="Choi I.-G."/>
        </authorList>
    </citation>
    <scope>NUCLEOTIDE SEQUENCE [LARGE SCALE GENOMIC DNA]</scope>
    <source>
        <strain evidence="12 13">KUC8140</strain>
    </source>
</reference>
<evidence type="ECO:0000256" key="9">
    <source>
        <dbReference type="ARBA" id="ARBA00023288"/>
    </source>
</evidence>
<keyword evidence="5" id="KW-0488">Methylation</keyword>
<keyword evidence="13" id="KW-1185">Reference proteome</keyword>
<dbReference type="PANTHER" id="PTHR28189:SF1">
    <property type="entry name" value="GUANINE NUCLEOTIDE-BINDING PROTEIN SUBUNIT GAMMA"/>
    <property type="match status" value="1"/>
</dbReference>
<dbReference type="Gene3D" id="4.10.260.10">
    <property type="entry name" value="Transducin (heterotrimeric G protein), gamma chain"/>
    <property type="match status" value="1"/>
</dbReference>
<comment type="similarity">
    <text evidence="2">Belongs to the G protein gamma family.</text>
</comment>
<dbReference type="GO" id="GO:0031681">
    <property type="term" value="F:G-protein beta-subunit binding"/>
    <property type="evidence" value="ECO:0007669"/>
    <property type="project" value="InterPro"/>
</dbReference>
<proteinExistence type="inferred from homology"/>
<evidence type="ECO:0000256" key="1">
    <source>
        <dbReference type="ARBA" id="ARBA00004170"/>
    </source>
</evidence>
<dbReference type="GO" id="GO:0005834">
    <property type="term" value="C:heterotrimeric G-protein complex"/>
    <property type="evidence" value="ECO:0007669"/>
    <property type="project" value="TreeGrafter"/>
</dbReference>
<comment type="subunit">
    <text evidence="3">G proteins are composed of 3 units, alpha, beta and gamma.</text>
</comment>
<keyword evidence="6" id="KW-0472">Membrane</keyword>
<dbReference type="InterPro" id="IPR036284">
    <property type="entry name" value="GGL_sf"/>
</dbReference>
<evidence type="ECO:0000256" key="10">
    <source>
        <dbReference type="ARBA" id="ARBA00023289"/>
    </source>
</evidence>
<dbReference type="GO" id="GO:0000750">
    <property type="term" value="P:pheromone-dependent signal transduction involved in conjugation with cellular fusion"/>
    <property type="evidence" value="ECO:0007669"/>
    <property type="project" value="InterPro"/>
</dbReference>
<keyword evidence="8" id="KW-0807">Transducer</keyword>